<comment type="pathway">
    <text evidence="2">Purine metabolism; 7-cyano-7-deazaguanine biosynthesis.</text>
</comment>
<dbReference type="EMBL" id="JAVDYG010000001">
    <property type="protein sequence ID" value="MDR7364173.1"/>
    <property type="molecule type" value="Genomic_DNA"/>
</dbReference>
<evidence type="ECO:0000256" key="5">
    <source>
        <dbReference type="ARBA" id="ARBA00018141"/>
    </source>
</evidence>
<dbReference type="RefSeq" id="WP_310305514.1">
    <property type="nucleotide sequence ID" value="NZ_BAAAPS010000005.1"/>
</dbReference>
<dbReference type="Gene3D" id="3.30.479.10">
    <property type="entry name" value="6-pyruvoyl tetrahydropterin synthase/QueD"/>
    <property type="match status" value="1"/>
</dbReference>
<dbReference type="Proteomes" id="UP001183648">
    <property type="component" value="Unassembled WGS sequence"/>
</dbReference>
<comment type="catalytic activity">
    <reaction evidence="10">
        <text>7,8-dihydroneopterin 3'-triphosphate + H2O = 6-carboxy-5,6,7,8-tetrahydropterin + triphosphate + acetaldehyde + 2 H(+)</text>
        <dbReference type="Rhea" id="RHEA:27966"/>
        <dbReference type="ChEBI" id="CHEBI:15343"/>
        <dbReference type="ChEBI" id="CHEBI:15377"/>
        <dbReference type="ChEBI" id="CHEBI:15378"/>
        <dbReference type="ChEBI" id="CHEBI:18036"/>
        <dbReference type="ChEBI" id="CHEBI:58462"/>
        <dbReference type="ChEBI" id="CHEBI:61032"/>
        <dbReference type="EC" id="4.1.2.50"/>
    </reaction>
</comment>
<evidence type="ECO:0000256" key="4">
    <source>
        <dbReference type="ARBA" id="ARBA00012982"/>
    </source>
</evidence>
<evidence type="ECO:0000256" key="8">
    <source>
        <dbReference type="ARBA" id="ARBA00023239"/>
    </source>
</evidence>
<evidence type="ECO:0000313" key="12">
    <source>
        <dbReference type="Proteomes" id="UP001183648"/>
    </source>
</evidence>
<gene>
    <name evidence="11" type="ORF">J2S63_003726</name>
</gene>
<dbReference type="Pfam" id="PF01242">
    <property type="entry name" value="PTPS"/>
    <property type="match status" value="1"/>
</dbReference>
<keyword evidence="7" id="KW-0862">Zinc</keyword>
<evidence type="ECO:0000256" key="7">
    <source>
        <dbReference type="ARBA" id="ARBA00022833"/>
    </source>
</evidence>
<dbReference type="EC" id="4.1.2.50" evidence="4"/>
<evidence type="ECO:0000256" key="9">
    <source>
        <dbReference type="ARBA" id="ARBA00031449"/>
    </source>
</evidence>
<evidence type="ECO:0000256" key="1">
    <source>
        <dbReference type="ARBA" id="ARBA00001947"/>
    </source>
</evidence>
<organism evidence="11 12">
    <name type="scientific">Nocardioides marmoribigeumensis</name>
    <dbReference type="NCBI Taxonomy" id="433649"/>
    <lineage>
        <taxon>Bacteria</taxon>
        <taxon>Bacillati</taxon>
        <taxon>Actinomycetota</taxon>
        <taxon>Actinomycetes</taxon>
        <taxon>Propionibacteriales</taxon>
        <taxon>Nocardioidaceae</taxon>
        <taxon>Nocardioides</taxon>
    </lineage>
</organism>
<evidence type="ECO:0000256" key="6">
    <source>
        <dbReference type="ARBA" id="ARBA00022723"/>
    </source>
</evidence>
<accession>A0ABU2C0I0</accession>
<keyword evidence="12" id="KW-1185">Reference proteome</keyword>
<dbReference type="PANTHER" id="PTHR12589">
    <property type="entry name" value="PYRUVOYL TETRAHYDROBIOPTERIN SYNTHASE"/>
    <property type="match status" value="1"/>
</dbReference>
<dbReference type="SUPFAM" id="SSF55620">
    <property type="entry name" value="Tetrahydrobiopterin biosynthesis enzymes-like"/>
    <property type="match status" value="1"/>
</dbReference>
<evidence type="ECO:0000256" key="3">
    <source>
        <dbReference type="ARBA" id="ARBA00008900"/>
    </source>
</evidence>
<dbReference type="InterPro" id="IPR038418">
    <property type="entry name" value="6-PTP_synth/QueD_sf"/>
</dbReference>
<evidence type="ECO:0000256" key="10">
    <source>
        <dbReference type="ARBA" id="ARBA00048807"/>
    </source>
</evidence>
<dbReference type="GO" id="GO:0003874">
    <property type="term" value="F:6-pyruvoyltetrahydropterin synthase activity"/>
    <property type="evidence" value="ECO:0007669"/>
    <property type="project" value="UniProtKB-EC"/>
</dbReference>
<sequence>MFSLTVRDRMMVAHSLADPFFGAAQRLHGATYVVELTLWADRLDQHGVVADLGVVASGLRAVLAGLELRNLDDEPSLAGVLTTTEVLAREVADRCAARLAVGPHVTEVEAVLRESDVAWASYRRPAREA</sequence>
<comment type="similarity">
    <text evidence="3">Belongs to the PTPS family. QueD subfamily.</text>
</comment>
<reference evidence="11 12" key="1">
    <citation type="submission" date="2023-07" db="EMBL/GenBank/DDBJ databases">
        <title>Sequencing the genomes of 1000 actinobacteria strains.</title>
        <authorList>
            <person name="Klenk H.-P."/>
        </authorList>
    </citation>
    <scope>NUCLEOTIDE SEQUENCE [LARGE SCALE GENOMIC DNA]</scope>
    <source>
        <strain evidence="11 12">DSM 19426</strain>
    </source>
</reference>
<comment type="cofactor">
    <cofactor evidence="1">
        <name>Zn(2+)</name>
        <dbReference type="ChEBI" id="CHEBI:29105"/>
    </cofactor>
</comment>
<evidence type="ECO:0000313" key="11">
    <source>
        <dbReference type="EMBL" id="MDR7364173.1"/>
    </source>
</evidence>
<keyword evidence="6" id="KW-0479">Metal-binding</keyword>
<protein>
    <recommendedName>
        <fullName evidence="5">6-carboxy-5,6,7,8-tetrahydropterin synthase</fullName>
        <ecNumber evidence="4">4.1.2.50</ecNumber>
    </recommendedName>
    <alternativeName>
        <fullName evidence="9">Queuosine biosynthesis protein QueD</fullName>
    </alternativeName>
</protein>
<proteinExistence type="inferred from homology"/>
<name>A0ABU2C0I0_9ACTN</name>
<dbReference type="InterPro" id="IPR007115">
    <property type="entry name" value="6-PTP_synth/QueD"/>
</dbReference>
<keyword evidence="8 11" id="KW-0456">Lyase</keyword>
<dbReference type="PANTHER" id="PTHR12589:SF7">
    <property type="entry name" value="6-PYRUVOYL TETRAHYDROBIOPTERIN SYNTHASE"/>
    <property type="match status" value="1"/>
</dbReference>
<dbReference type="GO" id="GO:0070497">
    <property type="term" value="F:6-carboxytetrahydropterin synthase activity"/>
    <property type="evidence" value="ECO:0007669"/>
    <property type="project" value="UniProtKB-EC"/>
</dbReference>
<evidence type="ECO:0000256" key="2">
    <source>
        <dbReference type="ARBA" id="ARBA00005061"/>
    </source>
</evidence>
<comment type="caution">
    <text evidence="11">The sequence shown here is derived from an EMBL/GenBank/DDBJ whole genome shotgun (WGS) entry which is preliminary data.</text>
</comment>